<feature type="transmembrane region" description="Helical" evidence="1">
    <location>
        <begin position="35"/>
        <end position="55"/>
    </location>
</feature>
<evidence type="ECO:0000256" key="1">
    <source>
        <dbReference type="SAM" id="Phobius"/>
    </source>
</evidence>
<reference evidence="2" key="1">
    <citation type="journal article" date="2014" name="Front. Microbiol.">
        <title>High frequency of phylogenetically diverse reductive dehalogenase-homologous genes in deep subseafloor sedimentary metagenomes.</title>
        <authorList>
            <person name="Kawai M."/>
            <person name="Futagami T."/>
            <person name="Toyoda A."/>
            <person name="Takaki Y."/>
            <person name="Nishi S."/>
            <person name="Hori S."/>
            <person name="Arai W."/>
            <person name="Tsubouchi T."/>
            <person name="Morono Y."/>
            <person name="Uchiyama I."/>
            <person name="Ito T."/>
            <person name="Fujiyama A."/>
            <person name="Inagaki F."/>
            <person name="Takami H."/>
        </authorList>
    </citation>
    <scope>NUCLEOTIDE SEQUENCE</scope>
    <source>
        <strain evidence="2">Expedition CK06-06</strain>
    </source>
</reference>
<comment type="caution">
    <text evidence="2">The sequence shown here is derived from an EMBL/GenBank/DDBJ whole genome shotgun (WGS) entry which is preliminary data.</text>
</comment>
<feature type="non-terminal residue" evidence="2">
    <location>
        <position position="1"/>
    </location>
</feature>
<sequence length="59" mass="6566">DESISIIIRGWFFTIVLILSVTVIFPIMTSLVGRLALYIVAFVVVLAAIGIIYLVKNRN</sequence>
<organism evidence="2">
    <name type="scientific">marine sediment metagenome</name>
    <dbReference type="NCBI Taxonomy" id="412755"/>
    <lineage>
        <taxon>unclassified sequences</taxon>
        <taxon>metagenomes</taxon>
        <taxon>ecological metagenomes</taxon>
    </lineage>
</organism>
<accession>X1KMM6</accession>
<gene>
    <name evidence="2" type="ORF">S06H3_12456</name>
</gene>
<keyword evidence="1" id="KW-0812">Transmembrane</keyword>
<keyword evidence="1" id="KW-0472">Membrane</keyword>
<dbReference type="AlphaFoldDB" id="X1KMM6"/>
<feature type="transmembrane region" description="Helical" evidence="1">
    <location>
        <begin position="7"/>
        <end position="29"/>
    </location>
</feature>
<proteinExistence type="predicted"/>
<evidence type="ECO:0008006" key="3">
    <source>
        <dbReference type="Google" id="ProtNLM"/>
    </source>
</evidence>
<dbReference type="EMBL" id="BARV01006094">
    <property type="protein sequence ID" value="GAI07923.1"/>
    <property type="molecule type" value="Genomic_DNA"/>
</dbReference>
<keyword evidence="1" id="KW-1133">Transmembrane helix</keyword>
<protein>
    <recommendedName>
        <fullName evidence="3">Major facilitator superfamily (MFS) profile domain-containing protein</fullName>
    </recommendedName>
</protein>
<name>X1KMM6_9ZZZZ</name>
<evidence type="ECO:0000313" key="2">
    <source>
        <dbReference type="EMBL" id="GAI07923.1"/>
    </source>
</evidence>